<dbReference type="AlphaFoldDB" id="A0A7W8AJP4"/>
<protein>
    <submittedName>
        <fullName evidence="1">Uncharacterized protein</fullName>
    </submittedName>
</protein>
<sequence length="1015" mass="106616">MTYPHTNGMVTDKSYAYVPSYTSTLDPTRQQQIVTCYVNTNRPNANVTIKNDSARSTGTPKPLALFDKNHTPLPFDTNSGTFSMTTESSGRAVFLVGSNSGDFYITQLTLTADDGSEFSAPFVFGDLDPNLAGNLPALTIAGLSQNNNLQVPTSDVPQLFNVTIASTNLPAAFIPSSRIAVILNNILVYCGNLSALTADGINIACSLLKTTAGATNTIGYFIAKPDGQFWSAALLSPLKNFTASGTAIYIPSVNNRTLVAPQPVLISSGSVTPADMANNGLKLAIPASPAISAGDLADVYVSINGTDDQTSQPLKDVSVFSKINPLSDIFIVPQTRLSGYQTNSFFMFEYQLFDSIGQSKGWSNSAIAQSYKQFPAILLETIKNNANADGVEQNRASAAYYADNGIPAANVPITFTLGATGNAVFDGNQKSKTLITDNFGKTSPVLFTDSHSGGETVELTTSATAAQTIKNFTFTQATATQLGIIPIKNNMPADGTSTCSAKASISGSGNVSNISVNFTTSSNSTFFIASNGVTVSADSKTATAQTGIDGLTAEVFFTDNSNTTIDITITASANGLTNATQPFHFTQTATPLTLTLAVASDDNSAATGNGQDKHSAIAVLSPAKAQAVTFTLPSNQQATFSETDTSIYTLSPDKKTVSVISDVQSGQTPIVHFTDANTAGEFVVLTASTSGAQDNQHNFGFGPVGQTAIVLDKYLDNSVANGHAINAVEAHITVNGYPPLFRTPITYHVTGSAYWQTNNQHTLNDTIHNNDGYSINGFYDTNTAGETVSVTATCNGVTSDPLEFTFAPYNQHTQTTVTLSKAMDEQPADGRSLNRADATVNINGASAPNGTQVTFFASGHARFAFSDASIYTTSTSGGSAAAPFYDTNPNGETVTITAKSGGSTSNPLTFTFEPSIVPLAPIVILNPYEGEDIIIPINIGQHGPVYASGTATAGQVLNFLLNWQPFGSSTVNSAGNWTSPPIHDSGNLTLSVSYASEGQNAPRWTVHFSVEYSDT</sequence>
<keyword evidence="2" id="KW-1185">Reference proteome</keyword>
<evidence type="ECO:0000313" key="1">
    <source>
        <dbReference type="EMBL" id="MBB5091623.1"/>
    </source>
</evidence>
<gene>
    <name evidence="1" type="ORF">HNQ68_002164</name>
</gene>
<name>A0A7W8AJP4_9HYPH</name>
<comment type="caution">
    <text evidence="1">The sequence shown here is derived from an EMBL/GenBank/DDBJ whole genome shotgun (WGS) entry which is preliminary data.</text>
</comment>
<evidence type="ECO:0000313" key="2">
    <source>
        <dbReference type="Proteomes" id="UP000531231"/>
    </source>
</evidence>
<dbReference type="EMBL" id="JACHIL010000003">
    <property type="protein sequence ID" value="MBB5091623.1"/>
    <property type="molecule type" value="Genomic_DNA"/>
</dbReference>
<accession>A0A7W8AJP4</accession>
<proteinExistence type="predicted"/>
<reference evidence="1 2" key="1">
    <citation type="submission" date="2020-08" db="EMBL/GenBank/DDBJ databases">
        <title>Genomic Encyclopedia of Type Strains, Phase IV (KMG-IV): sequencing the most valuable type-strain genomes for metagenomic binning, comparative biology and taxonomic classification.</title>
        <authorList>
            <person name="Goeker M."/>
        </authorList>
    </citation>
    <scope>NUCLEOTIDE SEQUENCE [LARGE SCALE GENOMIC DNA]</scope>
    <source>
        <strain evidence="1 2">DSM 25620</strain>
    </source>
</reference>
<dbReference type="RefSeq" id="WP_151159636.1">
    <property type="nucleotide sequence ID" value="NZ_JACHIL010000003.1"/>
</dbReference>
<organism evidence="1 2">
    <name type="scientific">Pseudochrobactrum saccharolyticum</name>
    <dbReference type="NCBI Taxonomy" id="354352"/>
    <lineage>
        <taxon>Bacteria</taxon>
        <taxon>Pseudomonadati</taxon>
        <taxon>Pseudomonadota</taxon>
        <taxon>Alphaproteobacteria</taxon>
        <taxon>Hyphomicrobiales</taxon>
        <taxon>Brucellaceae</taxon>
        <taxon>Pseudochrobactrum</taxon>
    </lineage>
</organism>
<dbReference type="Proteomes" id="UP000531231">
    <property type="component" value="Unassembled WGS sequence"/>
</dbReference>